<dbReference type="EMBL" id="OZ023720">
    <property type="protein sequence ID" value="CAK9869707.1"/>
    <property type="molecule type" value="Genomic_DNA"/>
</dbReference>
<reference evidence="1" key="1">
    <citation type="submission" date="2024-03" db="EMBL/GenBank/DDBJ databases">
        <authorList>
            <consortium name="ELIXIR-Norway"/>
            <consortium name="Elixir Norway"/>
        </authorList>
    </citation>
    <scope>NUCLEOTIDE SEQUENCE</scope>
</reference>
<name>A0ABP1B3Q8_9BRYO</name>
<proteinExistence type="predicted"/>
<evidence type="ECO:0000313" key="2">
    <source>
        <dbReference type="Proteomes" id="UP001497522"/>
    </source>
</evidence>
<protein>
    <submittedName>
        <fullName evidence="1">Uncharacterized protein</fullName>
    </submittedName>
</protein>
<keyword evidence="2" id="KW-1185">Reference proteome</keyword>
<sequence>MEDEHEDDGQRKYLAKECMKQQALVRAIEFEVVNQKEKGLSPHKVVVTRADKIDGACEGKEYTWDSAMKSLALQILDMAMVKVTNQNLVNMVKLRKEMDNEFEYFRHDLSDAGFRDCVRWFMKGEHA</sequence>
<gene>
    <name evidence="1" type="ORF">CSSPJE1EN2_LOCUS12465</name>
</gene>
<accession>A0ABP1B3Q8</accession>
<evidence type="ECO:0000313" key="1">
    <source>
        <dbReference type="EMBL" id="CAK9869707.1"/>
    </source>
</evidence>
<organism evidence="1 2">
    <name type="scientific">Sphagnum jensenii</name>
    <dbReference type="NCBI Taxonomy" id="128206"/>
    <lineage>
        <taxon>Eukaryota</taxon>
        <taxon>Viridiplantae</taxon>
        <taxon>Streptophyta</taxon>
        <taxon>Embryophyta</taxon>
        <taxon>Bryophyta</taxon>
        <taxon>Sphagnophytina</taxon>
        <taxon>Sphagnopsida</taxon>
        <taxon>Sphagnales</taxon>
        <taxon>Sphagnaceae</taxon>
        <taxon>Sphagnum</taxon>
    </lineage>
</organism>
<dbReference type="Proteomes" id="UP001497522">
    <property type="component" value="Chromosome 19"/>
</dbReference>